<dbReference type="STRING" id="1943.AQJ64_10915"/>
<dbReference type="Pfam" id="PF21467">
    <property type="entry name" value="BetaGal_gal-bd"/>
    <property type="match status" value="1"/>
</dbReference>
<dbReference type="InterPro" id="IPR048913">
    <property type="entry name" value="BetaGal_gal-bd"/>
</dbReference>
<evidence type="ECO:0000256" key="1">
    <source>
        <dbReference type="ARBA" id="ARBA00022801"/>
    </source>
</evidence>
<evidence type="ECO:0000313" key="5">
    <source>
        <dbReference type="EMBL" id="KUN85631.1"/>
    </source>
</evidence>
<dbReference type="AlphaFoldDB" id="A0A117RE24"/>
<evidence type="ECO:0000313" key="6">
    <source>
        <dbReference type="Proteomes" id="UP000052982"/>
    </source>
</evidence>
<name>A0A117RE24_9ACTN</name>
<feature type="domain" description="Beta-galactosidase galactose-binding" evidence="4">
    <location>
        <begin position="2"/>
        <end position="30"/>
    </location>
</feature>
<keyword evidence="6" id="KW-1185">Reference proteome</keyword>
<dbReference type="Proteomes" id="UP000052982">
    <property type="component" value="Unassembled WGS sequence"/>
</dbReference>
<dbReference type="SUPFAM" id="SSF49785">
    <property type="entry name" value="Galactose-binding domain-like"/>
    <property type="match status" value="1"/>
</dbReference>
<keyword evidence="2" id="KW-0326">Glycosidase</keyword>
<proteinExistence type="predicted"/>
<dbReference type="Gene3D" id="2.60.120.260">
    <property type="entry name" value="Galactose-binding domain-like"/>
    <property type="match status" value="1"/>
</dbReference>
<reference evidence="5 6" key="1">
    <citation type="submission" date="2015-10" db="EMBL/GenBank/DDBJ databases">
        <title>Draft genome sequence of Streptomyces griseoruber DSM 40281, type strain for the species Streptomyces griseoruber.</title>
        <authorList>
            <person name="Ruckert C."/>
            <person name="Winkler A."/>
            <person name="Kalinowski J."/>
            <person name="Kampfer P."/>
            <person name="Glaeser S."/>
        </authorList>
    </citation>
    <scope>NUCLEOTIDE SEQUENCE [LARGE SCALE GENOMIC DNA]</scope>
    <source>
        <strain evidence="5 6">DSM 40281</strain>
    </source>
</reference>
<dbReference type="GO" id="GO:0016798">
    <property type="term" value="F:hydrolase activity, acting on glycosyl bonds"/>
    <property type="evidence" value="ECO:0007669"/>
    <property type="project" value="UniProtKB-KW"/>
</dbReference>
<accession>A0A117RE24</accession>
<dbReference type="RefSeq" id="WP_055633363.1">
    <property type="nucleotide sequence ID" value="NZ_KQ948765.1"/>
</dbReference>
<feature type="region of interest" description="Disordered" evidence="3">
    <location>
        <begin position="48"/>
        <end position="87"/>
    </location>
</feature>
<evidence type="ECO:0000259" key="4">
    <source>
        <dbReference type="Pfam" id="PF21467"/>
    </source>
</evidence>
<evidence type="ECO:0000256" key="3">
    <source>
        <dbReference type="SAM" id="MobiDB-lite"/>
    </source>
</evidence>
<comment type="caution">
    <text evidence="5">The sequence shown here is derived from an EMBL/GenBank/DDBJ whole genome shotgun (WGS) entry which is preliminary data.</text>
</comment>
<dbReference type="EMBL" id="LMWW01000012">
    <property type="protein sequence ID" value="KUN85631.1"/>
    <property type="molecule type" value="Genomic_DNA"/>
</dbReference>
<protein>
    <recommendedName>
        <fullName evidence="4">Beta-galactosidase galactose-binding domain-containing protein</fullName>
    </recommendedName>
</protein>
<gene>
    <name evidence="5" type="ORF">AQJ64_10915</name>
</gene>
<dbReference type="InterPro" id="IPR008979">
    <property type="entry name" value="Galactose-bd-like_sf"/>
</dbReference>
<evidence type="ECO:0000256" key="2">
    <source>
        <dbReference type="ARBA" id="ARBA00023295"/>
    </source>
</evidence>
<sequence>MNGFLLGRHREAGPQLTLYCPAPLLRTGDNTVTVLDLERLGTAVELREQAGPGPPEEYAEEFDRQLSSGRDRRGRGVHGCATSSYRA</sequence>
<organism evidence="5 6">
    <name type="scientific">Streptomyces griseoruber</name>
    <dbReference type="NCBI Taxonomy" id="1943"/>
    <lineage>
        <taxon>Bacteria</taxon>
        <taxon>Bacillati</taxon>
        <taxon>Actinomycetota</taxon>
        <taxon>Actinomycetes</taxon>
        <taxon>Kitasatosporales</taxon>
        <taxon>Streptomycetaceae</taxon>
        <taxon>Streptomyces</taxon>
    </lineage>
</organism>
<keyword evidence="1" id="KW-0378">Hydrolase</keyword>